<dbReference type="Proteomes" id="UP000078263">
    <property type="component" value="Chromosome"/>
</dbReference>
<dbReference type="KEGG" id="pns:A9D12_00030"/>
<evidence type="ECO:0000256" key="2">
    <source>
        <dbReference type="ARBA" id="ARBA00022676"/>
    </source>
</evidence>
<reference evidence="6 7" key="1">
    <citation type="submission" date="2016-05" db="EMBL/GenBank/DDBJ databases">
        <title>Compelete Genome Sequence of Bacteriochlorophyll-Synthesizing Bacterium Porphyrobacter neustonensis DSM 9434.</title>
        <authorList>
            <person name="Shi X.-L."/>
            <person name="Wu Y.-H."/>
            <person name="Cheng H."/>
            <person name="Xu L."/>
            <person name="Zhang X.-Q."/>
            <person name="Wang C.-S."/>
            <person name="Xu X.-W."/>
        </authorList>
    </citation>
    <scope>NUCLEOTIDE SEQUENCE [LARGE SCALE GENOMIC DNA]</scope>
    <source>
        <strain evidence="6 7">DSM 9434</strain>
    </source>
</reference>
<evidence type="ECO:0000259" key="4">
    <source>
        <dbReference type="Pfam" id="PF00535"/>
    </source>
</evidence>
<evidence type="ECO:0000313" key="6">
    <source>
        <dbReference type="EMBL" id="ANK11598.1"/>
    </source>
</evidence>
<sequence>MTVSICTLAHGRAAHLTNLVLGLIQSDTHPDELVIAVMQDEPYDLPDTPFSVHQLMLTGTSIPLARARNMAARKASGDLLIFLDVDCIPAPACVSDYIAASQSADGVLMGEVGYLTKDATDTGIDFERFEKVAVQHADRGGPPEGLLGACEDYRCFWSLNFAISAECFAASGGFDEAFDGYGGEDTDFSRTLFEQGVPLWWVRGAKAYHQYHPHFMPPVHHLDSVLANAATFARKWGHPTMDHWLRAFALMGLIEQTEDGGRKLREPGEREFAMTRQQADQPYASTAVVLAALEAEALAAA</sequence>
<organism evidence="6 7">
    <name type="scientific">Erythrobacter neustonensis</name>
    <dbReference type="NCBI Taxonomy" id="1112"/>
    <lineage>
        <taxon>Bacteria</taxon>
        <taxon>Pseudomonadati</taxon>
        <taxon>Pseudomonadota</taxon>
        <taxon>Alphaproteobacteria</taxon>
        <taxon>Sphingomonadales</taxon>
        <taxon>Erythrobacteraceae</taxon>
        <taxon>Erythrobacter/Porphyrobacter group</taxon>
        <taxon>Erythrobacter</taxon>
    </lineage>
</organism>
<evidence type="ECO:0000313" key="7">
    <source>
        <dbReference type="Proteomes" id="UP000078263"/>
    </source>
</evidence>
<name>A0A192CZB3_9SPHN</name>
<dbReference type="InterPro" id="IPR001173">
    <property type="entry name" value="Glyco_trans_2-like"/>
</dbReference>
<evidence type="ECO:0000259" key="5">
    <source>
        <dbReference type="Pfam" id="PF02709"/>
    </source>
</evidence>
<gene>
    <name evidence="6" type="ORF">A9D12_00030</name>
</gene>
<accession>A0A192CZB3</accession>
<keyword evidence="7" id="KW-1185">Reference proteome</keyword>
<dbReference type="InterPro" id="IPR029044">
    <property type="entry name" value="Nucleotide-diphossugar_trans"/>
</dbReference>
<evidence type="ECO:0000256" key="1">
    <source>
        <dbReference type="ARBA" id="ARBA00006739"/>
    </source>
</evidence>
<dbReference type="Gene3D" id="3.90.550.10">
    <property type="entry name" value="Spore Coat Polysaccharide Biosynthesis Protein SpsA, Chain A"/>
    <property type="match status" value="1"/>
</dbReference>
<dbReference type="Pfam" id="PF00535">
    <property type="entry name" value="Glycos_transf_2"/>
    <property type="match status" value="1"/>
</dbReference>
<dbReference type="EMBL" id="CP016033">
    <property type="protein sequence ID" value="ANK11598.1"/>
    <property type="molecule type" value="Genomic_DNA"/>
</dbReference>
<dbReference type="InterPro" id="IPR027791">
    <property type="entry name" value="Galactosyl_T_C"/>
</dbReference>
<dbReference type="PANTHER" id="PTHR43179">
    <property type="entry name" value="RHAMNOSYLTRANSFERASE WBBL"/>
    <property type="match status" value="1"/>
</dbReference>
<dbReference type="Pfam" id="PF02709">
    <property type="entry name" value="Glyco_transf_7C"/>
    <property type="match status" value="1"/>
</dbReference>
<dbReference type="AlphaFoldDB" id="A0A192CZB3"/>
<evidence type="ECO:0000256" key="3">
    <source>
        <dbReference type="ARBA" id="ARBA00022679"/>
    </source>
</evidence>
<dbReference type="GO" id="GO:0016757">
    <property type="term" value="F:glycosyltransferase activity"/>
    <property type="evidence" value="ECO:0007669"/>
    <property type="project" value="UniProtKB-KW"/>
</dbReference>
<protein>
    <submittedName>
        <fullName evidence="6">Glycosyl transferase</fullName>
    </submittedName>
</protein>
<dbReference type="OrthoDB" id="6653642at2"/>
<proteinExistence type="inferred from homology"/>
<feature type="domain" description="Galactosyltransferase C-terminal" evidence="5">
    <location>
        <begin position="152"/>
        <end position="212"/>
    </location>
</feature>
<keyword evidence="2" id="KW-0328">Glycosyltransferase</keyword>
<dbReference type="SUPFAM" id="SSF53448">
    <property type="entry name" value="Nucleotide-diphospho-sugar transferases"/>
    <property type="match status" value="1"/>
</dbReference>
<comment type="similarity">
    <text evidence="1">Belongs to the glycosyltransferase 2 family.</text>
</comment>
<keyword evidence="3 6" id="KW-0808">Transferase</keyword>
<feature type="domain" description="Glycosyltransferase 2-like" evidence="4">
    <location>
        <begin position="64"/>
        <end position="103"/>
    </location>
</feature>
<dbReference type="PANTHER" id="PTHR43179:SF12">
    <property type="entry name" value="GALACTOFURANOSYLTRANSFERASE GLFT2"/>
    <property type="match status" value="1"/>
</dbReference>
<dbReference type="RefSeq" id="WP_068348367.1">
    <property type="nucleotide sequence ID" value="NZ_CP016033.1"/>
</dbReference>
<dbReference type="STRING" id="1112.A9D12_00030"/>